<keyword evidence="8" id="KW-1185">Reference proteome</keyword>
<evidence type="ECO:0000259" key="6">
    <source>
        <dbReference type="PROSITE" id="PS50839"/>
    </source>
</evidence>
<comment type="subcellular location">
    <subcellularLocation>
        <location evidence="1">Membrane</location>
    </subcellularLocation>
</comment>
<dbReference type="EMBL" id="JBHSWW010000601">
    <property type="protein sequence ID" value="MFC6755187.1"/>
    <property type="molecule type" value="Genomic_DNA"/>
</dbReference>
<dbReference type="Pfam" id="PF03924">
    <property type="entry name" value="CHASE"/>
    <property type="match status" value="1"/>
</dbReference>
<gene>
    <name evidence="7" type="ORF">ACFQEU_17200</name>
</gene>
<dbReference type="Gene3D" id="3.30.450.350">
    <property type="entry name" value="CHASE domain"/>
    <property type="match status" value="1"/>
</dbReference>
<dbReference type="RefSeq" id="WP_379784126.1">
    <property type="nucleotide sequence ID" value="NZ_JBHSWW010000601.1"/>
</dbReference>
<comment type="caution">
    <text evidence="7">The sequence shown here is derived from an EMBL/GenBank/DDBJ whole genome shotgun (WGS) entry which is preliminary data.</text>
</comment>
<protein>
    <submittedName>
        <fullName evidence="7">CHASE domain-containing protein</fullName>
    </submittedName>
</protein>
<organism evidence="7 8">
    <name type="scientific">Halorubrum tibetense</name>
    <dbReference type="NCBI Taxonomy" id="175631"/>
    <lineage>
        <taxon>Archaea</taxon>
        <taxon>Methanobacteriati</taxon>
        <taxon>Methanobacteriota</taxon>
        <taxon>Stenosarchaea group</taxon>
        <taxon>Halobacteria</taxon>
        <taxon>Halobacteriales</taxon>
        <taxon>Haloferacaceae</taxon>
        <taxon>Halorubrum</taxon>
    </lineage>
</organism>
<sequence>RYASQIFEGRNQLRNLGGAPNMVIQLMHPLTGNEAAIGLNLAVNKSQRDAALRAKETGVITVAGPVNLAQGGQGFIGRVPVFSHSPGNDREFWGLVSAVIDLERFYRESGVFDANIEIAIKGRDGTGAAGDLFYGAPELLTKNPVLLNVKLPNGSWQLAAAPLQGWTAVPPNNFWLRMLMAITILMLSLPILALIVNQRARQQEQARLRSLFFRSSLGIALCDNST</sequence>
<evidence type="ECO:0000256" key="2">
    <source>
        <dbReference type="ARBA" id="ARBA00022692"/>
    </source>
</evidence>
<evidence type="ECO:0000313" key="7">
    <source>
        <dbReference type="EMBL" id="MFC6755187.1"/>
    </source>
</evidence>
<feature type="non-terminal residue" evidence="7">
    <location>
        <position position="1"/>
    </location>
</feature>
<evidence type="ECO:0000256" key="1">
    <source>
        <dbReference type="ARBA" id="ARBA00004370"/>
    </source>
</evidence>
<dbReference type="InterPro" id="IPR006189">
    <property type="entry name" value="CHASE_dom"/>
</dbReference>
<dbReference type="PROSITE" id="PS50839">
    <property type="entry name" value="CHASE"/>
    <property type="match status" value="1"/>
</dbReference>
<evidence type="ECO:0000256" key="4">
    <source>
        <dbReference type="ARBA" id="ARBA00023136"/>
    </source>
</evidence>
<dbReference type="Proteomes" id="UP001596442">
    <property type="component" value="Unassembled WGS sequence"/>
</dbReference>
<dbReference type="GO" id="GO:0016020">
    <property type="term" value="C:membrane"/>
    <property type="evidence" value="ECO:0007669"/>
    <property type="project" value="UniProtKB-SubCell"/>
</dbReference>
<feature type="transmembrane region" description="Helical" evidence="5">
    <location>
        <begin position="174"/>
        <end position="196"/>
    </location>
</feature>
<keyword evidence="4 5" id="KW-0472">Membrane</keyword>
<dbReference type="AlphaFoldDB" id="A0ABD5SFL1"/>
<evidence type="ECO:0000313" key="8">
    <source>
        <dbReference type="Proteomes" id="UP001596442"/>
    </source>
</evidence>
<dbReference type="SMART" id="SM01079">
    <property type="entry name" value="CHASE"/>
    <property type="match status" value="1"/>
</dbReference>
<name>A0ABD5SFL1_9EURY</name>
<dbReference type="InterPro" id="IPR042240">
    <property type="entry name" value="CHASE_sf"/>
</dbReference>
<evidence type="ECO:0000256" key="5">
    <source>
        <dbReference type="SAM" id="Phobius"/>
    </source>
</evidence>
<feature type="non-terminal residue" evidence="7">
    <location>
        <position position="226"/>
    </location>
</feature>
<keyword evidence="3 5" id="KW-1133">Transmembrane helix</keyword>
<evidence type="ECO:0000256" key="3">
    <source>
        <dbReference type="ARBA" id="ARBA00022989"/>
    </source>
</evidence>
<dbReference type="GO" id="GO:0003824">
    <property type="term" value="F:catalytic activity"/>
    <property type="evidence" value="ECO:0007669"/>
    <property type="project" value="UniProtKB-ARBA"/>
</dbReference>
<accession>A0ABD5SFL1</accession>
<dbReference type="GO" id="GO:0007165">
    <property type="term" value="P:signal transduction"/>
    <property type="evidence" value="ECO:0007669"/>
    <property type="project" value="UniProtKB-ARBA"/>
</dbReference>
<reference evidence="7 8" key="1">
    <citation type="journal article" date="2019" name="Int. J. Syst. Evol. Microbiol.">
        <title>The Global Catalogue of Microorganisms (GCM) 10K type strain sequencing project: providing services to taxonomists for standard genome sequencing and annotation.</title>
        <authorList>
            <consortium name="The Broad Institute Genomics Platform"/>
            <consortium name="The Broad Institute Genome Sequencing Center for Infectious Disease"/>
            <person name="Wu L."/>
            <person name="Ma J."/>
        </authorList>
    </citation>
    <scope>NUCLEOTIDE SEQUENCE [LARGE SCALE GENOMIC DNA]</scope>
    <source>
        <strain evidence="7 8">CGMCC 1.3239</strain>
    </source>
</reference>
<keyword evidence="2 5" id="KW-0812">Transmembrane</keyword>
<proteinExistence type="predicted"/>
<feature type="domain" description="CHASE" evidence="6">
    <location>
        <begin position="1"/>
        <end position="159"/>
    </location>
</feature>